<dbReference type="RefSeq" id="WP_312743310.1">
    <property type="nucleotide sequence ID" value="NZ_CP116968.1"/>
</dbReference>
<dbReference type="Gene3D" id="3.30.1340.30">
    <property type="match status" value="1"/>
</dbReference>
<dbReference type="Proteomes" id="UP001302494">
    <property type="component" value="Chromosome"/>
</dbReference>
<evidence type="ECO:0000256" key="6">
    <source>
        <dbReference type="SAM" id="SignalP"/>
    </source>
</evidence>
<proteinExistence type="predicted"/>
<feature type="chain" id="PRO_5041667558" description="Osmotically-inducible protein Y" evidence="6">
    <location>
        <begin position="31"/>
        <end position="118"/>
    </location>
</feature>
<evidence type="ECO:0000256" key="5">
    <source>
        <dbReference type="ARBA" id="ARBA00070588"/>
    </source>
</evidence>
<evidence type="ECO:0000256" key="1">
    <source>
        <dbReference type="ARBA" id="ARBA00004418"/>
    </source>
</evidence>
<dbReference type="PROSITE" id="PS50914">
    <property type="entry name" value="BON"/>
    <property type="match status" value="1"/>
</dbReference>
<dbReference type="InterPro" id="IPR014004">
    <property type="entry name" value="Transpt-assoc_nodulatn_dom_bac"/>
</dbReference>
<dbReference type="PANTHER" id="PTHR34606:SF15">
    <property type="entry name" value="BON DOMAIN-CONTAINING PROTEIN"/>
    <property type="match status" value="1"/>
</dbReference>
<evidence type="ECO:0000256" key="3">
    <source>
        <dbReference type="ARBA" id="ARBA00022737"/>
    </source>
</evidence>
<dbReference type="GO" id="GO:0042597">
    <property type="term" value="C:periplasmic space"/>
    <property type="evidence" value="ECO:0007669"/>
    <property type="project" value="UniProtKB-SubCell"/>
</dbReference>
<keyword evidence="9" id="KW-1185">Reference proteome</keyword>
<dbReference type="InterPro" id="IPR007055">
    <property type="entry name" value="BON_dom"/>
</dbReference>
<accession>A0AA96GHZ0</accession>
<dbReference type="InterPro" id="IPR051686">
    <property type="entry name" value="Lipoprotein_DolP"/>
</dbReference>
<dbReference type="SMART" id="SM00749">
    <property type="entry name" value="BON"/>
    <property type="match status" value="1"/>
</dbReference>
<protein>
    <recommendedName>
        <fullName evidence="5">Osmotically-inducible protein Y</fullName>
    </recommendedName>
</protein>
<evidence type="ECO:0000313" key="8">
    <source>
        <dbReference type="EMBL" id="WNM61322.1"/>
    </source>
</evidence>
<dbReference type="KEGG" id="nneo:PQG83_16415"/>
<keyword evidence="3" id="KW-0677">Repeat</keyword>
<feature type="domain" description="BON" evidence="7">
    <location>
        <begin position="43"/>
        <end position="111"/>
    </location>
</feature>
<evidence type="ECO:0000313" key="9">
    <source>
        <dbReference type="Proteomes" id="UP001302494"/>
    </source>
</evidence>
<dbReference type="AlphaFoldDB" id="A0AA96GHZ0"/>
<comment type="subcellular location">
    <subcellularLocation>
        <location evidence="1">Periplasm</location>
    </subcellularLocation>
</comment>
<evidence type="ECO:0000259" key="7">
    <source>
        <dbReference type="PROSITE" id="PS50914"/>
    </source>
</evidence>
<evidence type="ECO:0000256" key="2">
    <source>
        <dbReference type="ARBA" id="ARBA00022729"/>
    </source>
</evidence>
<feature type="signal peptide" evidence="6">
    <location>
        <begin position="1"/>
        <end position="30"/>
    </location>
</feature>
<dbReference type="Pfam" id="PF04972">
    <property type="entry name" value="BON"/>
    <property type="match status" value="1"/>
</dbReference>
<keyword evidence="2 6" id="KW-0732">Signal</keyword>
<organism evidence="8 9">
    <name type="scientific">Candidatus Nitrospira neomarina</name>
    <dbReference type="NCBI Taxonomy" id="3020899"/>
    <lineage>
        <taxon>Bacteria</taxon>
        <taxon>Pseudomonadati</taxon>
        <taxon>Nitrospirota</taxon>
        <taxon>Nitrospiria</taxon>
        <taxon>Nitrospirales</taxon>
        <taxon>Nitrospiraceae</taxon>
        <taxon>Nitrospira</taxon>
    </lineage>
</organism>
<gene>
    <name evidence="8" type="ORF">PQG83_16415</name>
</gene>
<dbReference type="FunFam" id="3.30.1340.30:FF:000001">
    <property type="entry name" value="Molecular chaperone OsmY"/>
    <property type="match status" value="1"/>
</dbReference>
<dbReference type="PANTHER" id="PTHR34606">
    <property type="entry name" value="BON DOMAIN-CONTAINING PROTEIN"/>
    <property type="match status" value="1"/>
</dbReference>
<sequence length="118" mass="12685">MTTTFTNKLRSNAMLVVFSVACAFAFSACASDPHGRTVGTTVDDAMITSSVKSALIADDLIDAFEVEVDTHRSTVMLSGFVETQNQIDRAVEIAKKTDGVQKVVNKLAIKPNAMSQKN</sequence>
<evidence type="ECO:0000256" key="4">
    <source>
        <dbReference type="ARBA" id="ARBA00022764"/>
    </source>
</evidence>
<keyword evidence="4" id="KW-0574">Periplasm</keyword>
<dbReference type="EMBL" id="CP116968">
    <property type="protein sequence ID" value="WNM61322.1"/>
    <property type="molecule type" value="Genomic_DNA"/>
</dbReference>
<reference evidence="8 9" key="1">
    <citation type="submission" date="2023-01" db="EMBL/GenBank/DDBJ databases">
        <title>Cultivation and genomic characterization of new, ubiquitous marine nitrite-oxidizing bacteria from the Nitrospirales.</title>
        <authorList>
            <person name="Mueller A.J."/>
            <person name="Daebeler A."/>
            <person name="Herbold C.W."/>
            <person name="Kirkegaard R.H."/>
            <person name="Daims H."/>
        </authorList>
    </citation>
    <scope>NUCLEOTIDE SEQUENCE [LARGE SCALE GENOMIC DNA]</scope>
    <source>
        <strain evidence="8 9">DK</strain>
    </source>
</reference>
<name>A0AA96GHZ0_9BACT</name>